<sequence length="69" mass="7835">LEWVVWVIQCLCKKWASKQNMNGGRGKTTLAQLVYSDVGSDGLQDLKARVWSLKTLMCSWYPKLSSSQL</sequence>
<reference evidence="1" key="1">
    <citation type="journal article" date="2013" name="Mol. Biol. Rep.">
        <title>R gene expression changes related to Cercospora hydrangeae L.</title>
        <authorList>
            <person name="Kafantaris I."/>
            <person name="Woodrow P."/>
            <person name="Carillo P."/>
        </authorList>
    </citation>
    <scope>NUCLEOTIDE SEQUENCE</scope>
</reference>
<organism evidence="1">
    <name type="scientific">Hydrangea macrophylla subsp. macrophylla</name>
    <dbReference type="NCBI Taxonomy" id="1206467"/>
    <lineage>
        <taxon>Eukaryota</taxon>
        <taxon>Viridiplantae</taxon>
        <taxon>Streptophyta</taxon>
        <taxon>Embryophyta</taxon>
        <taxon>Tracheophyta</taxon>
        <taxon>Spermatophyta</taxon>
        <taxon>Magnoliopsida</taxon>
        <taxon>eudicotyledons</taxon>
        <taxon>Gunneridae</taxon>
        <taxon>Pentapetalae</taxon>
        <taxon>asterids</taxon>
        <taxon>Cornales</taxon>
        <taxon>Hydrangeaceae</taxon>
        <taxon>Hydrangeeae</taxon>
        <taxon>Hydrangea</taxon>
        <taxon>Hydrangea sect. Macrophyllae</taxon>
    </lineage>
</organism>
<feature type="non-terminal residue" evidence="1">
    <location>
        <position position="1"/>
    </location>
</feature>
<feature type="non-terminal residue" evidence="1">
    <location>
        <position position="69"/>
    </location>
</feature>
<protein>
    <submittedName>
        <fullName evidence="1">Putative non-TIR-NBS-containing resistance protein</fullName>
    </submittedName>
</protein>
<dbReference type="AlphaFoldDB" id="I7LHP1"/>
<dbReference type="EMBL" id="HE956732">
    <property type="protein sequence ID" value="CCJ05427.1"/>
    <property type="molecule type" value="mRNA"/>
</dbReference>
<evidence type="ECO:0000313" key="1">
    <source>
        <dbReference type="EMBL" id="CCJ05427.1"/>
    </source>
</evidence>
<accession>I7LHP1</accession>
<gene>
    <name evidence="1" type="primary">r19</name>
</gene>
<proteinExistence type="evidence at transcript level"/>
<name>I7LHP1_HYDMC</name>